<feature type="compositionally biased region" description="Polar residues" evidence="1">
    <location>
        <begin position="952"/>
        <end position="965"/>
    </location>
</feature>
<evidence type="ECO:0000256" key="1">
    <source>
        <dbReference type="SAM" id="MobiDB-lite"/>
    </source>
</evidence>
<feature type="region of interest" description="Disordered" evidence="1">
    <location>
        <begin position="627"/>
        <end position="674"/>
    </location>
</feature>
<evidence type="ECO:0000313" key="2">
    <source>
        <dbReference type="EnsemblMetazoa" id="AATE012607-PA.1"/>
    </source>
</evidence>
<proteinExistence type="predicted"/>
<evidence type="ECO:0008006" key="3">
    <source>
        <dbReference type="Google" id="ProtNLM"/>
    </source>
</evidence>
<feature type="region of interest" description="Disordered" evidence="1">
    <location>
        <begin position="527"/>
        <end position="574"/>
    </location>
</feature>
<feature type="region of interest" description="Disordered" evidence="1">
    <location>
        <begin position="756"/>
        <end position="875"/>
    </location>
</feature>
<dbReference type="InterPro" id="IPR042378">
    <property type="entry name" value="IDD"/>
</dbReference>
<dbReference type="VEuPathDB" id="VectorBase:AATE012607"/>
<feature type="compositionally biased region" description="Polar residues" evidence="1">
    <location>
        <begin position="1181"/>
        <end position="1197"/>
    </location>
</feature>
<dbReference type="PANTHER" id="PTHR15256:SF6">
    <property type="entry name" value="INTEGRAL MEMBRANE PROTEIN DGCR2_IDD"/>
    <property type="match status" value="1"/>
</dbReference>
<dbReference type="AlphaFoldDB" id="A0A182J730"/>
<feature type="region of interest" description="Disordered" evidence="1">
    <location>
        <begin position="261"/>
        <end position="283"/>
    </location>
</feature>
<feature type="compositionally biased region" description="Gly residues" evidence="1">
    <location>
        <begin position="866"/>
        <end position="875"/>
    </location>
</feature>
<feature type="region of interest" description="Disordered" evidence="1">
    <location>
        <begin position="1047"/>
        <end position="1085"/>
    </location>
</feature>
<accession>A0A182J730</accession>
<feature type="compositionally biased region" description="Gly residues" evidence="1">
    <location>
        <begin position="1067"/>
        <end position="1085"/>
    </location>
</feature>
<reference evidence="2" key="1">
    <citation type="submission" date="2022-08" db="UniProtKB">
        <authorList>
            <consortium name="EnsemblMetazoa"/>
        </authorList>
    </citation>
    <scope>IDENTIFICATION</scope>
    <source>
        <strain evidence="2">EBRO</strain>
    </source>
</reference>
<feature type="compositionally biased region" description="Low complexity" evidence="1">
    <location>
        <begin position="527"/>
        <end position="536"/>
    </location>
</feature>
<dbReference type="PANTHER" id="PTHR15256">
    <property type="entry name" value="INTEGRAL MEMBRANE PROTEIN DGCR2/IDD"/>
    <property type="match status" value="1"/>
</dbReference>
<feature type="compositionally biased region" description="Gly residues" evidence="1">
    <location>
        <begin position="768"/>
        <end position="780"/>
    </location>
</feature>
<dbReference type="GO" id="GO:0016020">
    <property type="term" value="C:membrane"/>
    <property type="evidence" value="ECO:0007669"/>
    <property type="project" value="TreeGrafter"/>
</dbReference>
<feature type="region of interest" description="Disordered" evidence="1">
    <location>
        <begin position="1174"/>
        <end position="1200"/>
    </location>
</feature>
<protein>
    <recommendedName>
        <fullName evidence="3">VWFC domain-containing protein</fullName>
    </recommendedName>
</protein>
<name>A0A182J730_ANOAO</name>
<sequence>MVRTRTGGGYGAYGNVVSLPGECRDVNGKKVEQDAHYVPPGSDTCRLCLCDNGHPKACKAVLCSPPHDCKSFQIGSSCCEFICLDDTLGSTPDKNYDLGIRLRHRKTRAQEGREVIDDPTQRNLVSNVGYIGGNIGYLGGGTMNMDYSYVDHSVAPHYQLWKPPGAYYTRGEAPPPYEEAIAIAHAESLSSCTVSVATSTGRNFPLGIVQDTDSVSNITANTTNLINININGNSNAGMATANAEIGSIGGSIGRSVATITSDEPSFTSGTGGNSRSVATGGDNSEANGISMMAMYNHHQGPAAAELCGASSVTDERASGDHPVAVVGIQHCGGGPSSGAAYGDGSELCMNSSCELNMNARCNFIAHGTPGPAGGSSNGTVFGIMAKDDHCPSFGILRQSNRQPVGEDKFHDNGQTHRHRQMAAAGVGNGGSMHQQSSTPLASAQTLMQSVPVPMMFTDNSAPGSHGGVVASADDGMFAAKNRMAGKKYHRTIPRQFSIVDPIINPIKTNSFIAAAAAAAAATAASSSSASSSSSSSVPSQATTVQHARGPAESGKLSSHRGTGTGGSVTPTGSVTTIATSTTGLSVANRKQCHCPVQHKATLSAYQPVGSGTPPTAPLSVEASYRSLGSATAEQLRSDTRNKTHSTSSSGDRGASLATGGTGGDGGNPSAKGLSSSSVVGLCAQRYQHEKDYLGATLSFSGAHGGKSKQQYNHQQSHYLDHNAHIGASEPKTSGGGMDELMSPRLHVLSSIDGDDRSQIHKKSSMGSVGSGGCGGGGSGGPNNPILPPKVKKHQLQQQQQQQQHDQPTVPPYGHSGGGQQPQRSGSMHQKRISFLESPGAGGPVSVCGGSAKLSEHRKSPVPPNHEGGGYVGGAGGGGGGGGTLKLASGAGSSNGYSNSLPRHSFTAARNYERKQRSMQTVTYGSGGGTGVSKSNRHVRAGDGLPLHEKSPYDSNTLPKNGSNTGVGRKTSLVTEAVNHIPSVINIPVPPPPVNVFHGLRTNSPAVGVSSEGGIVKAAANDGSISSIGNAKHGAPLTYAPMENGSGASAGSVGGGAGKRKGGRGDGGEGGGESGTGAKGAAGGGGLKGETVAGCSNTKQPILLPLPVIMTTITNCANPREHVLPNDNSLDEDYLSECENCKSSGNTRYYMDLQDSSKASAPVQETMTLQRKMPDNAEEEQQNYYRVSSTLPTSTSKRNAPVANKDRVAWFSTIPASSSSDDEETCE</sequence>
<dbReference type="EnsemblMetazoa" id="AATE012607-RA">
    <property type="protein sequence ID" value="AATE012607-PA.1"/>
    <property type="gene ID" value="AATE012607"/>
</dbReference>
<feature type="region of interest" description="Disordered" evidence="1">
    <location>
        <begin position="942"/>
        <end position="965"/>
    </location>
</feature>
<organism evidence="2">
    <name type="scientific">Anopheles atroparvus</name>
    <name type="common">European mosquito</name>
    <dbReference type="NCBI Taxonomy" id="41427"/>
    <lineage>
        <taxon>Eukaryota</taxon>
        <taxon>Metazoa</taxon>
        <taxon>Ecdysozoa</taxon>
        <taxon>Arthropoda</taxon>
        <taxon>Hexapoda</taxon>
        <taxon>Insecta</taxon>
        <taxon>Pterygota</taxon>
        <taxon>Neoptera</taxon>
        <taxon>Endopterygota</taxon>
        <taxon>Diptera</taxon>
        <taxon>Nematocera</taxon>
        <taxon>Culicoidea</taxon>
        <taxon>Culicidae</taxon>
        <taxon>Anophelinae</taxon>
        <taxon>Anopheles</taxon>
    </lineage>
</organism>
<dbReference type="STRING" id="41427.A0A182J730"/>